<dbReference type="Proteomes" id="UP001213000">
    <property type="component" value="Unassembled WGS sequence"/>
</dbReference>
<feature type="transmembrane region" description="Helical" evidence="1">
    <location>
        <begin position="138"/>
        <end position="157"/>
    </location>
</feature>
<accession>A0AAD5VVW3</accession>
<organism evidence="2 3">
    <name type="scientific">Leucocoprinus birnbaumii</name>
    <dbReference type="NCBI Taxonomy" id="56174"/>
    <lineage>
        <taxon>Eukaryota</taxon>
        <taxon>Fungi</taxon>
        <taxon>Dikarya</taxon>
        <taxon>Basidiomycota</taxon>
        <taxon>Agaricomycotina</taxon>
        <taxon>Agaricomycetes</taxon>
        <taxon>Agaricomycetidae</taxon>
        <taxon>Agaricales</taxon>
        <taxon>Agaricineae</taxon>
        <taxon>Agaricaceae</taxon>
        <taxon>Leucocoprinus</taxon>
    </lineage>
</organism>
<gene>
    <name evidence="2" type="ORF">NP233_g4165</name>
</gene>
<proteinExistence type="predicted"/>
<feature type="transmembrane region" description="Helical" evidence="1">
    <location>
        <begin position="218"/>
        <end position="240"/>
    </location>
</feature>
<evidence type="ECO:0000313" key="2">
    <source>
        <dbReference type="EMBL" id="KAJ3570788.1"/>
    </source>
</evidence>
<keyword evidence="1" id="KW-0812">Transmembrane</keyword>
<reference evidence="2" key="1">
    <citation type="submission" date="2022-07" db="EMBL/GenBank/DDBJ databases">
        <title>Genome Sequence of Leucocoprinus birnbaumii.</title>
        <authorList>
            <person name="Buettner E."/>
        </authorList>
    </citation>
    <scope>NUCLEOTIDE SEQUENCE</scope>
    <source>
        <strain evidence="2">VT141</strain>
    </source>
</reference>
<evidence type="ECO:0000313" key="3">
    <source>
        <dbReference type="Proteomes" id="UP001213000"/>
    </source>
</evidence>
<keyword evidence="3" id="KW-1185">Reference proteome</keyword>
<sequence length="338" mass="37376">MSGSFLPDEPPAAIWDEQATYASILLGAISYGVHITVFFLALYSLTRARKPHFKKWIIYVCLLFGLGTVNVCINMRFGQLVWIDNRGYPGGPFIYIVEQSGSRLLQGGNAESIIIPILTDGLLIYRCYALYHRWWIPILPTLALIGALACGILLDLQTAHPNSSLFTANTIDFSLPYFAISMGLNMLLSLLLVGRLLWMRHRLHQTLGSAYTRLYSTIAVIILESALPYALVSLVFIVLYGTNNTAAVMFIPLTVQLECISPMLIIVRVARGQAWTNETIRTSVAKHRARGKDPESPGYSQEQEMSVIRFSPGEAGVSTIPELTTGQKSASTLVGYRA</sequence>
<feature type="transmembrane region" description="Helical" evidence="1">
    <location>
        <begin position="246"/>
        <end position="267"/>
    </location>
</feature>
<keyword evidence="1" id="KW-0472">Membrane</keyword>
<feature type="transmembrane region" description="Helical" evidence="1">
    <location>
        <begin position="177"/>
        <end position="198"/>
    </location>
</feature>
<keyword evidence="1" id="KW-1133">Transmembrane helix</keyword>
<comment type="caution">
    <text evidence="2">The sequence shown here is derived from an EMBL/GenBank/DDBJ whole genome shotgun (WGS) entry which is preliminary data.</text>
</comment>
<evidence type="ECO:0000256" key="1">
    <source>
        <dbReference type="SAM" id="Phobius"/>
    </source>
</evidence>
<name>A0AAD5VVW3_9AGAR</name>
<dbReference type="EMBL" id="JANIEX010000218">
    <property type="protein sequence ID" value="KAJ3570788.1"/>
    <property type="molecule type" value="Genomic_DNA"/>
</dbReference>
<dbReference type="AlphaFoldDB" id="A0AAD5VVW3"/>
<feature type="transmembrane region" description="Helical" evidence="1">
    <location>
        <begin position="56"/>
        <end position="77"/>
    </location>
</feature>
<feature type="transmembrane region" description="Helical" evidence="1">
    <location>
        <begin position="20"/>
        <end position="44"/>
    </location>
</feature>
<protein>
    <submittedName>
        <fullName evidence="2">Uncharacterized protein</fullName>
    </submittedName>
</protein>